<evidence type="ECO:0000313" key="2">
    <source>
        <dbReference type="Proteomes" id="UP001157355"/>
    </source>
</evidence>
<proteinExistence type="predicted"/>
<comment type="caution">
    <text evidence="1">The sequence shown here is derived from an EMBL/GenBank/DDBJ whole genome shotgun (WGS) entry which is preliminary data.</text>
</comment>
<keyword evidence="2" id="KW-1185">Reference proteome</keyword>
<dbReference type="RefSeq" id="WP_284324136.1">
    <property type="nucleotide sequence ID" value="NZ_BSPP01000004.1"/>
</dbReference>
<dbReference type="AlphaFoldDB" id="A0AA37X0J2"/>
<dbReference type="EMBL" id="BSPP01000004">
    <property type="protein sequence ID" value="GLS85925.1"/>
    <property type="molecule type" value="Genomic_DNA"/>
</dbReference>
<name>A0AA37X0J2_9RHOB</name>
<accession>A0AA37X0J2</accession>
<gene>
    <name evidence="1" type="ORF">GCM10010873_08990</name>
</gene>
<organism evidence="1 2">
    <name type="scientific">Cypionkella aquatica</name>
    <dbReference type="NCBI Taxonomy" id="1756042"/>
    <lineage>
        <taxon>Bacteria</taxon>
        <taxon>Pseudomonadati</taxon>
        <taxon>Pseudomonadota</taxon>
        <taxon>Alphaproteobacteria</taxon>
        <taxon>Rhodobacterales</taxon>
        <taxon>Paracoccaceae</taxon>
        <taxon>Cypionkella</taxon>
    </lineage>
</organism>
<evidence type="ECO:0000313" key="1">
    <source>
        <dbReference type="EMBL" id="GLS85925.1"/>
    </source>
</evidence>
<sequence length="97" mass="11342">MEDTTFAIAATERQISYARALAQRNGVNLPWEVQLDRRRLSTWIDAQAKQRPLETDGRPSSKQVAFAEKIARIKRRAVPDECFRDRQLLSRWIDSNR</sequence>
<dbReference type="Proteomes" id="UP001157355">
    <property type="component" value="Unassembled WGS sequence"/>
</dbReference>
<reference evidence="1 2" key="1">
    <citation type="journal article" date="2014" name="Int. J. Syst. Evol. Microbiol.">
        <title>Complete genome sequence of Corynebacterium casei LMG S-19264T (=DSM 44701T), isolated from a smear-ripened cheese.</title>
        <authorList>
            <consortium name="US DOE Joint Genome Institute (JGI-PGF)"/>
            <person name="Walter F."/>
            <person name="Albersmeier A."/>
            <person name="Kalinowski J."/>
            <person name="Ruckert C."/>
        </authorList>
    </citation>
    <scope>NUCLEOTIDE SEQUENCE [LARGE SCALE GENOMIC DNA]</scope>
    <source>
        <strain evidence="1 2">NBRC 111766</strain>
    </source>
</reference>
<protein>
    <submittedName>
        <fullName evidence="1">Uncharacterized protein</fullName>
    </submittedName>
</protein>